<dbReference type="PANTHER" id="PTHR44051:SF8">
    <property type="entry name" value="GLUTATHIONE S-TRANSFERASE GSTA"/>
    <property type="match status" value="1"/>
</dbReference>
<proteinExistence type="predicted"/>
<dbReference type="Gene3D" id="1.20.1050.10">
    <property type="match status" value="1"/>
</dbReference>
<sequence>MILFYAAGASSQAPHILLREAGLPFALERVDLAVHRWSGGDYHEVNAKNYVPALLLDGGDLLTECAVILQWIADQAPDLHLLSQPGTPARYHALEWLNFIATELHKNFITPERHGGVSANFLSKTRAGQEQTRIHVSPRLGWVDQQLDGRDYIAGDHITAPDAYLFTMLTWARRLEIDLAEWPNLSRFSARMADRPAVAEALSIEGPPHALIERQ</sequence>
<dbReference type="InterPro" id="IPR040079">
    <property type="entry name" value="Glutathione_S-Trfase"/>
</dbReference>
<dbReference type="Gene3D" id="3.40.30.10">
    <property type="entry name" value="Glutaredoxin"/>
    <property type="match status" value="1"/>
</dbReference>
<dbReference type="PATRIC" id="fig|33051.4.peg.683"/>
<dbReference type="CDD" id="cd03188">
    <property type="entry name" value="GST_C_Beta"/>
    <property type="match status" value="1"/>
</dbReference>
<dbReference type="EMBL" id="LDTE01000117">
    <property type="protein sequence ID" value="KTT96128.1"/>
    <property type="molecule type" value="Genomic_DNA"/>
</dbReference>
<evidence type="ECO:0000313" key="4">
    <source>
        <dbReference type="Proteomes" id="UP000074072"/>
    </source>
</evidence>
<dbReference type="Pfam" id="PF13409">
    <property type="entry name" value="GST_N_2"/>
    <property type="match status" value="1"/>
</dbReference>
<dbReference type="AlphaFoldDB" id="A0A147ILK9"/>
<name>A0A147ILK9_9SPHN</name>
<dbReference type="PROSITE" id="PS50405">
    <property type="entry name" value="GST_CTER"/>
    <property type="match status" value="1"/>
</dbReference>
<dbReference type="RefSeq" id="WP_058753393.1">
    <property type="nucleotide sequence ID" value="NZ_LDTE01000117.1"/>
</dbReference>
<dbReference type="InterPro" id="IPR036249">
    <property type="entry name" value="Thioredoxin-like_sf"/>
</dbReference>
<dbReference type="InterPro" id="IPR010987">
    <property type="entry name" value="Glutathione-S-Trfase_C-like"/>
</dbReference>
<dbReference type="SFLD" id="SFLDS00019">
    <property type="entry name" value="Glutathione_Transferase_(cytos"/>
    <property type="match status" value="1"/>
</dbReference>
<evidence type="ECO:0000313" key="3">
    <source>
        <dbReference type="EMBL" id="KTT96128.1"/>
    </source>
</evidence>
<dbReference type="CDD" id="cd03057">
    <property type="entry name" value="GST_N_Beta"/>
    <property type="match status" value="1"/>
</dbReference>
<evidence type="ECO:0000259" key="2">
    <source>
        <dbReference type="PROSITE" id="PS50405"/>
    </source>
</evidence>
<accession>A0A147ILK9</accession>
<feature type="domain" description="GST C-terminal" evidence="2">
    <location>
        <begin position="86"/>
        <end position="215"/>
    </location>
</feature>
<dbReference type="SFLD" id="SFLDG01150">
    <property type="entry name" value="Main.1:_Beta-like"/>
    <property type="match status" value="1"/>
</dbReference>
<dbReference type="PANTHER" id="PTHR44051">
    <property type="entry name" value="GLUTATHIONE S-TRANSFERASE-RELATED"/>
    <property type="match status" value="1"/>
</dbReference>
<dbReference type="Proteomes" id="UP000074072">
    <property type="component" value="Unassembled WGS sequence"/>
</dbReference>
<reference evidence="3 4" key="1">
    <citation type="journal article" date="2016" name="Front. Microbiol.">
        <title>Genomic Resource of Rice Seed Associated Bacteria.</title>
        <authorList>
            <person name="Midha S."/>
            <person name="Bansal K."/>
            <person name="Sharma S."/>
            <person name="Kumar N."/>
            <person name="Patil P.P."/>
            <person name="Chaudhry V."/>
            <person name="Patil P.B."/>
        </authorList>
    </citation>
    <scope>NUCLEOTIDE SEQUENCE [LARGE SCALE GENOMIC DNA]</scope>
    <source>
        <strain evidence="3 4">SB4</strain>
    </source>
</reference>
<dbReference type="PROSITE" id="PS50404">
    <property type="entry name" value="GST_NTER"/>
    <property type="match status" value="1"/>
</dbReference>
<dbReference type="SUPFAM" id="SSF52833">
    <property type="entry name" value="Thioredoxin-like"/>
    <property type="match status" value="1"/>
</dbReference>
<dbReference type="SUPFAM" id="SSF47616">
    <property type="entry name" value="GST C-terminal domain-like"/>
    <property type="match status" value="1"/>
</dbReference>
<keyword evidence="3" id="KW-0808">Transferase</keyword>
<dbReference type="SFLD" id="SFLDG00358">
    <property type="entry name" value="Main_(cytGST)"/>
    <property type="match status" value="1"/>
</dbReference>
<dbReference type="GO" id="GO:0016740">
    <property type="term" value="F:transferase activity"/>
    <property type="evidence" value="ECO:0007669"/>
    <property type="project" value="UniProtKB-KW"/>
</dbReference>
<comment type="caution">
    <text evidence="3">The sequence shown here is derived from an EMBL/GenBank/DDBJ whole genome shotgun (WGS) entry which is preliminary data.</text>
</comment>
<feature type="domain" description="GST N-terminal" evidence="1">
    <location>
        <begin position="1"/>
        <end position="80"/>
    </location>
</feature>
<protein>
    <submittedName>
        <fullName evidence="3">Glutathione S-transferase</fullName>
    </submittedName>
</protein>
<dbReference type="NCBIfam" id="NF007831">
    <property type="entry name" value="PRK10542.1"/>
    <property type="match status" value="1"/>
</dbReference>
<dbReference type="Pfam" id="PF00043">
    <property type="entry name" value="GST_C"/>
    <property type="match status" value="1"/>
</dbReference>
<gene>
    <name evidence="3" type="ORF">SB4_16255</name>
</gene>
<dbReference type="OrthoDB" id="7583243at2"/>
<dbReference type="InterPro" id="IPR036282">
    <property type="entry name" value="Glutathione-S-Trfase_C_sf"/>
</dbReference>
<organism evidence="3 4">
    <name type="scientific">Sphingomonas sanguinis</name>
    <dbReference type="NCBI Taxonomy" id="33051"/>
    <lineage>
        <taxon>Bacteria</taxon>
        <taxon>Pseudomonadati</taxon>
        <taxon>Pseudomonadota</taxon>
        <taxon>Alphaproteobacteria</taxon>
        <taxon>Sphingomonadales</taxon>
        <taxon>Sphingomonadaceae</taxon>
        <taxon>Sphingomonas</taxon>
    </lineage>
</organism>
<dbReference type="InterPro" id="IPR004045">
    <property type="entry name" value="Glutathione_S-Trfase_N"/>
</dbReference>
<dbReference type="InterPro" id="IPR004046">
    <property type="entry name" value="GST_C"/>
</dbReference>
<evidence type="ECO:0000259" key="1">
    <source>
        <dbReference type="PROSITE" id="PS50404"/>
    </source>
</evidence>